<protein>
    <submittedName>
        <fullName evidence="2">Uncharacterized protein</fullName>
    </submittedName>
</protein>
<dbReference type="EMBL" id="BJZV01000003">
    <property type="protein sequence ID" value="GEP09014.1"/>
    <property type="molecule type" value="Genomic_DNA"/>
</dbReference>
<proteinExistence type="predicted"/>
<gene>
    <name evidence="2" type="ORF">MGN01_08590</name>
</gene>
<organism evidence="2 3">
    <name type="scientific">Methylobacterium gnaphalii</name>
    <dbReference type="NCBI Taxonomy" id="1010610"/>
    <lineage>
        <taxon>Bacteria</taxon>
        <taxon>Pseudomonadati</taxon>
        <taxon>Pseudomonadota</taxon>
        <taxon>Alphaproteobacteria</taxon>
        <taxon>Hyphomicrobiales</taxon>
        <taxon>Methylobacteriaceae</taxon>
        <taxon>Methylobacterium</taxon>
    </lineage>
</organism>
<keyword evidence="3" id="KW-1185">Reference proteome</keyword>
<name>A0A512JGC8_9HYPH</name>
<evidence type="ECO:0000313" key="3">
    <source>
        <dbReference type="Proteomes" id="UP000321750"/>
    </source>
</evidence>
<evidence type="ECO:0000256" key="1">
    <source>
        <dbReference type="SAM" id="MobiDB-lite"/>
    </source>
</evidence>
<accession>A0A512JGC8</accession>
<evidence type="ECO:0000313" key="2">
    <source>
        <dbReference type="EMBL" id="GEP09014.1"/>
    </source>
</evidence>
<reference evidence="2 3" key="1">
    <citation type="submission" date="2019-07" db="EMBL/GenBank/DDBJ databases">
        <title>Whole genome shotgun sequence of Methylobacterium gnaphalii NBRC 107716.</title>
        <authorList>
            <person name="Hosoyama A."/>
            <person name="Uohara A."/>
            <person name="Ohji S."/>
            <person name="Ichikawa N."/>
        </authorList>
    </citation>
    <scope>NUCLEOTIDE SEQUENCE [LARGE SCALE GENOMIC DNA]</scope>
    <source>
        <strain evidence="2 3">NBRC 107716</strain>
    </source>
</reference>
<sequence>MFSVTDSPPELQLPLKLTLRGESVAVLDAVGISVCHIYYDDGCPVRRSVRQRMTKEDAITVGKTVARALTRLVAGDGEERPQHENGPVDAEPRSSQHPPR</sequence>
<dbReference type="Proteomes" id="UP000321750">
    <property type="component" value="Unassembled WGS sequence"/>
</dbReference>
<feature type="region of interest" description="Disordered" evidence="1">
    <location>
        <begin position="72"/>
        <end position="100"/>
    </location>
</feature>
<dbReference type="RefSeq" id="WP_147045352.1">
    <property type="nucleotide sequence ID" value="NZ_BJZV01000003.1"/>
</dbReference>
<comment type="caution">
    <text evidence="2">The sequence shown here is derived from an EMBL/GenBank/DDBJ whole genome shotgun (WGS) entry which is preliminary data.</text>
</comment>
<dbReference type="AlphaFoldDB" id="A0A512JGC8"/>